<evidence type="ECO:0000313" key="3">
    <source>
        <dbReference type="Proteomes" id="UP000198601"/>
    </source>
</evidence>
<keyword evidence="1" id="KW-0472">Membrane</keyword>
<accession>A0A1G4SFM7</accession>
<feature type="transmembrane region" description="Helical" evidence="1">
    <location>
        <begin position="48"/>
        <end position="66"/>
    </location>
</feature>
<name>A0A1G4SFM7_9BACL</name>
<dbReference type="RefSeq" id="WP_090673901.1">
    <property type="nucleotide sequence ID" value="NZ_FMTT01000027.1"/>
</dbReference>
<keyword evidence="3" id="KW-1185">Reference proteome</keyword>
<gene>
    <name evidence="2" type="ORF">SAMN04487970_10279</name>
</gene>
<protein>
    <submittedName>
        <fullName evidence="2">Uncharacterized protein</fullName>
    </submittedName>
</protein>
<evidence type="ECO:0000313" key="2">
    <source>
        <dbReference type="EMBL" id="SCW67375.1"/>
    </source>
</evidence>
<dbReference type="EMBL" id="FMTT01000027">
    <property type="protein sequence ID" value="SCW67375.1"/>
    <property type="molecule type" value="Genomic_DNA"/>
</dbReference>
<keyword evidence="1" id="KW-0812">Transmembrane</keyword>
<dbReference type="AlphaFoldDB" id="A0A1G4SFM7"/>
<keyword evidence="1" id="KW-1133">Transmembrane helix</keyword>
<organism evidence="2 3">
    <name type="scientific">Paenibacillus tianmuensis</name>
    <dbReference type="NCBI Taxonomy" id="624147"/>
    <lineage>
        <taxon>Bacteria</taxon>
        <taxon>Bacillati</taxon>
        <taxon>Bacillota</taxon>
        <taxon>Bacilli</taxon>
        <taxon>Bacillales</taxon>
        <taxon>Paenibacillaceae</taxon>
        <taxon>Paenibacillus</taxon>
    </lineage>
</organism>
<dbReference type="Proteomes" id="UP000198601">
    <property type="component" value="Unassembled WGS sequence"/>
</dbReference>
<proteinExistence type="predicted"/>
<evidence type="ECO:0000256" key="1">
    <source>
        <dbReference type="SAM" id="Phobius"/>
    </source>
</evidence>
<reference evidence="3" key="1">
    <citation type="submission" date="2016-10" db="EMBL/GenBank/DDBJ databases">
        <authorList>
            <person name="Varghese N."/>
            <person name="Submissions S."/>
        </authorList>
    </citation>
    <scope>NUCLEOTIDE SEQUENCE [LARGE SCALE GENOMIC DNA]</scope>
    <source>
        <strain evidence="3">CGMCC 1.8946</strain>
    </source>
</reference>
<sequence>MDIKELQQFFNDISFRLGNISDQTSRFSNQPSSSIESLTSELAYTNNILTVLAIIVFLKVAIDLFFKIKKNKRESHMPLAWGFLVFRPPSLPPVR</sequence>